<protein>
    <submittedName>
        <fullName evidence="2">Uncharacterized LabA/DUF88 family protein</fullName>
    </submittedName>
</protein>
<accession>A0A4R7NHN3</accession>
<evidence type="ECO:0000313" key="3">
    <source>
        <dbReference type="Proteomes" id="UP000295380"/>
    </source>
</evidence>
<proteinExistence type="predicted"/>
<dbReference type="AlphaFoldDB" id="A0A4R7NHN3"/>
<sequence length="178" mass="20236">MANLVYVDNSNVWIEGMHVAAAEHGKAPDVWAAVQNRICDYEWKIDFGKLFQFAGGDRSDVKRAALFGSRPPKNDSLWNIARDRGFEVIVHDRNVANKEKKVDSEIVTQMMADSYTKFEDGDEFTLVAGDGDYVPTVEHLVERGIKVTVIFWEHANRELKEACSEFVSLNRYLDHLAV</sequence>
<dbReference type="OrthoDB" id="9794137at2"/>
<evidence type="ECO:0000313" key="2">
    <source>
        <dbReference type="EMBL" id="TDU20113.1"/>
    </source>
</evidence>
<keyword evidence="3" id="KW-1185">Reference proteome</keyword>
<evidence type="ECO:0000259" key="1">
    <source>
        <dbReference type="Pfam" id="PF01936"/>
    </source>
</evidence>
<dbReference type="PANTHER" id="PTHR35458:SF8">
    <property type="entry name" value="SLR0650 PROTEIN"/>
    <property type="match status" value="1"/>
</dbReference>
<name>A0A4R7NHN3_9GAMM</name>
<dbReference type="RefSeq" id="WP_133698054.1">
    <property type="nucleotide sequence ID" value="NZ_SOBR01000007.1"/>
</dbReference>
<dbReference type="InterPro" id="IPR047140">
    <property type="entry name" value="LabA"/>
</dbReference>
<feature type="domain" description="NYN" evidence="1">
    <location>
        <begin position="40"/>
        <end position="169"/>
    </location>
</feature>
<dbReference type="EMBL" id="SOBR01000007">
    <property type="protein sequence ID" value="TDU20113.1"/>
    <property type="molecule type" value="Genomic_DNA"/>
</dbReference>
<dbReference type="Pfam" id="PF01936">
    <property type="entry name" value="NYN"/>
    <property type="match status" value="1"/>
</dbReference>
<dbReference type="GO" id="GO:0004540">
    <property type="term" value="F:RNA nuclease activity"/>
    <property type="evidence" value="ECO:0007669"/>
    <property type="project" value="InterPro"/>
</dbReference>
<organism evidence="2 3">
    <name type="scientific">Chromohalobacter marismortui</name>
    <dbReference type="NCBI Taxonomy" id="42055"/>
    <lineage>
        <taxon>Bacteria</taxon>
        <taxon>Pseudomonadati</taxon>
        <taxon>Pseudomonadota</taxon>
        <taxon>Gammaproteobacteria</taxon>
        <taxon>Oceanospirillales</taxon>
        <taxon>Halomonadaceae</taxon>
        <taxon>Chromohalobacter</taxon>
    </lineage>
</organism>
<dbReference type="InterPro" id="IPR021139">
    <property type="entry name" value="NYN"/>
</dbReference>
<gene>
    <name evidence="2" type="ORF">C8E00_10712</name>
</gene>
<comment type="caution">
    <text evidence="2">The sequence shown here is derived from an EMBL/GenBank/DDBJ whole genome shotgun (WGS) entry which is preliminary data.</text>
</comment>
<reference evidence="2 3" key="1">
    <citation type="submission" date="2019-03" db="EMBL/GenBank/DDBJ databases">
        <title>Genomic Encyclopedia of Type Strains, Phase IV (KMG-IV): sequencing the most valuable type-strain genomes for metagenomic binning, comparative biology and taxonomic classification.</title>
        <authorList>
            <person name="Goeker M."/>
        </authorList>
    </citation>
    <scope>NUCLEOTIDE SEQUENCE [LARGE SCALE GENOMIC DNA]</scope>
    <source>
        <strain evidence="2 3">DSM 6770</strain>
    </source>
</reference>
<dbReference type="Proteomes" id="UP000295380">
    <property type="component" value="Unassembled WGS sequence"/>
</dbReference>
<dbReference type="PANTHER" id="PTHR35458">
    <property type="entry name" value="SLR0755 PROTEIN"/>
    <property type="match status" value="1"/>
</dbReference>
<dbReference type="Gene3D" id="3.40.50.1010">
    <property type="entry name" value="5'-nuclease"/>
    <property type="match status" value="1"/>
</dbReference>